<dbReference type="EMBL" id="JAHQIW010003696">
    <property type="protein sequence ID" value="KAJ1359758.1"/>
    <property type="molecule type" value="Genomic_DNA"/>
</dbReference>
<organism evidence="1 2">
    <name type="scientific">Parelaphostrongylus tenuis</name>
    <name type="common">Meningeal worm</name>
    <dbReference type="NCBI Taxonomy" id="148309"/>
    <lineage>
        <taxon>Eukaryota</taxon>
        <taxon>Metazoa</taxon>
        <taxon>Ecdysozoa</taxon>
        <taxon>Nematoda</taxon>
        <taxon>Chromadorea</taxon>
        <taxon>Rhabditida</taxon>
        <taxon>Rhabditina</taxon>
        <taxon>Rhabditomorpha</taxon>
        <taxon>Strongyloidea</taxon>
        <taxon>Metastrongylidae</taxon>
        <taxon>Parelaphostrongylus</taxon>
    </lineage>
</organism>
<name>A0AAD5QPP7_PARTN</name>
<reference evidence="1" key="1">
    <citation type="submission" date="2021-06" db="EMBL/GenBank/DDBJ databases">
        <title>Parelaphostrongylus tenuis whole genome reference sequence.</title>
        <authorList>
            <person name="Garwood T.J."/>
            <person name="Larsen P.A."/>
            <person name="Fountain-Jones N.M."/>
            <person name="Garbe J.R."/>
            <person name="Macchietto M.G."/>
            <person name="Kania S.A."/>
            <person name="Gerhold R.W."/>
            <person name="Richards J.E."/>
            <person name="Wolf T.M."/>
        </authorList>
    </citation>
    <scope>NUCLEOTIDE SEQUENCE</scope>
    <source>
        <strain evidence="1">MNPRO001-30</strain>
        <tissue evidence="1">Meninges</tissue>
    </source>
</reference>
<keyword evidence="2" id="KW-1185">Reference proteome</keyword>
<evidence type="ECO:0000313" key="1">
    <source>
        <dbReference type="EMBL" id="KAJ1359758.1"/>
    </source>
</evidence>
<evidence type="ECO:0000313" key="2">
    <source>
        <dbReference type="Proteomes" id="UP001196413"/>
    </source>
</evidence>
<comment type="caution">
    <text evidence="1">The sequence shown here is derived from an EMBL/GenBank/DDBJ whole genome shotgun (WGS) entry which is preliminary data.</text>
</comment>
<protein>
    <submittedName>
        <fullName evidence="1">Uncharacterized protein</fullName>
    </submittedName>
</protein>
<dbReference type="Proteomes" id="UP001196413">
    <property type="component" value="Unassembled WGS sequence"/>
</dbReference>
<dbReference type="AlphaFoldDB" id="A0AAD5QPP7"/>
<proteinExistence type="predicted"/>
<sequence>MVDALFHSLFSNLFNGDAESSHGFVGDQFTSTSFRERHLYYIAQSTTVSTRAPSEVISNNFHEPKTEFKTLTNLTERVVHDASDVVRKLVRVQFSPTDL</sequence>
<accession>A0AAD5QPP7</accession>
<gene>
    <name evidence="1" type="ORF">KIN20_018553</name>
</gene>